<dbReference type="PROSITE" id="PS51352">
    <property type="entry name" value="THIOREDOXIN_2"/>
    <property type="match status" value="1"/>
</dbReference>
<dbReference type="GO" id="GO:0015035">
    <property type="term" value="F:protein-disulfide reductase activity"/>
    <property type="evidence" value="ECO:0007669"/>
    <property type="project" value="TreeGrafter"/>
</dbReference>
<evidence type="ECO:0000259" key="1">
    <source>
        <dbReference type="PROSITE" id="PS51352"/>
    </source>
</evidence>
<name>A0A6S6UIQ8_9GAMM</name>
<feature type="domain" description="Thioredoxin" evidence="1">
    <location>
        <begin position="119"/>
        <end position="232"/>
    </location>
</feature>
<dbReference type="CDD" id="cd02947">
    <property type="entry name" value="TRX_family"/>
    <property type="match status" value="1"/>
</dbReference>
<dbReference type="InterPro" id="IPR013766">
    <property type="entry name" value="Thioredoxin_domain"/>
</dbReference>
<dbReference type="GO" id="GO:0045454">
    <property type="term" value="P:cell redox homeostasis"/>
    <property type="evidence" value="ECO:0007669"/>
    <property type="project" value="TreeGrafter"/>
</dbReference>
<dbReference type="SUPFAM" id="SSF52833">
    <property type="entry name" value="Thioredoxin-like"/>
    <property type="match status" value="1"/>
</dbReference>
<reference evidence="2" key="1">
    <citation type="submission" date="2020-01" db="EMBL/GenBank/DDBJ databases">
        <authorList>
            <person name="Meier V. D."/>
            <person name="Meier V D."/>
        </authorList>
    </citation>
    <scope>NUCLEOTIDE SEQUENCE</scope>
    <source>
        <strain evidence="2">HLG_WM_MAG_09</strain>
    </source>
</reference>
<protein>
    <recommendedName>
        <fullName evidence="1">Thioredoxin domain-containing protein</fullName>
    </recommendedName>
</protein>
<organism evidence="2">
    <name type="scientific">uncultured Thiotrichaceae bacterium</name>
    <dbReference type="NCBI Taxonomy" id="298394"/>
    <lineage>
        <taxon>Bacteria</taxon>
        <taxon>Pseudomonadati</taxon>
        <taxon>Pseudomonadota</taxon>
        <taxon>Gammaproteobacteria</taxon>
        <taxon>Thiotrichales</taxon>
        <taxon>Thiotrichaceae</taxon>
        <taxon>environmental samples</taxon>
    </lineage>
</organism>
<dbReference type="GO" id="GO:0005829">
    <property type="term" value="C:cytosol"/>
    <property type="evidence" value="ECO:0007669"/>
    <property type="project" value="TreeGrafter"/>
</dbReference>
<dbReference type="InterPro" id="IPR036249">
    <property type="entry name" value="Thioredoxin-like_sf"/>
</dbReference>
<dbReference type="PANTHER" id="PTHR45663:SF11">
    <property type="entry name" value="GEO12009P1"/>
    <property type="match status" value="1"/>
</dbReference>
<accession>A0A6S6UIQ8</accession>
<proteinExistence type="predicted"/>
<gene>
    <name evidence="2" type="ORF">HELGO_WM47306</name>
</gene>
<dbReference type="EMBL" id="CACVAT010000436">
    <property type="protein sequence ID" value="CAA6827189.1"/>
    <property type="molecule type" value="Genomic_DNA"/>
</dbReference>
<dbReference type="PANTHER" id="PTHR45663">
    <property type="entry name" value="GEO12009P1"/>
    <property type="match status" value="1"/>
</dbReference>
<dbReference type="Gene3D" id="3.40.30.10">
    <property type="entry name" value="Glutaredoxin"/>
    <property type="match status" value="1"/>
</dbReference>
<evidence type="ECO:0000313" key="2">
    <source>
        <dbReference type="EMBL" id="CAA6827189.1"/>
    </source>
</evidence>
<sequence length="271" mass="29136">MNRHLLEELAQLVAYAVHNKLANNPDVGDGFNHKYLHTAVKAGAIVALNSLAGGSAKEVYSKFGMASSTLSNNLAIAEELGLPRLLGTSDEQIEAKKNKTKKIVMPLKKVAAKKRRGPRPKAVKVPTGTIKTLDGDTLLELVNSEQTGMIYVSSLNCIPCATMGPQFVQAAKKIKNVGVYKLSVDNNPELLGRLGVRSVPTILVIKHGVVIYRHSGITSAAGIIKLADYVWKIKIEPIMDAICGVGIPNHGELVDAPPKYLNHYNSIGSTL</sequence>
<dbReference type="Pfam" id="PF00085">
    <property type="entry name" value="Thioredoxin"/>
    <property type="match status" value="1"/>
</dbReference>
<dbReference type="AlphaFoldDB" id="A0A6S6UIQ8"/>